<reference evidence="1" key="1">
    <citation type="submission" date="2018-05" db="EMBL/GenBank/DDBJ databases">
        <authorList>
            <person name="Lanie J.A."/>
            <person name="Ng W.-L."/>
            <person name="Kazmierczak K.M."/>
            <person name="Andrzejewski T.M."/>
            <person name="Davidsen T.M."/>
            <person name="Wayne K.J."/>
            <person name="Tettelin H."/>
            <person name="Glass J.I."/>
            <person name="Rusch D."/>
            <person name="Podicherti R."/>
            <person name="Tsui H.-C.T."/>
            <person name="Winkler M.E."/>
        </authorList>
    </citation>
    <scope>NUCLEOTIDE SEQUENCE</scope>
</reference>
<dbReference type="AlphaFoldDB" id="A0A382N9D8"/>
<feature type="non-terminal residue" evidence="1">
    <location>
        <position position="33"/>
    </location>
</feature>
<dbReference type="EMBL" id="UINC01098103">
    <property type="protein sequence ID" value="SVC56362.1"/>
    <property type="molecule type" value="Genomic_DNA"/>
</dbReference>
<name>A0A382N9D8_9ZZZZ</name>
<evidence type="ECO:0008006" key="2">
    <source>
        <dbReference type="Google" id="ProtNLM"/>
    </source>
</evidence>
<evidence type="ECO:0000313" key="1">
    <source>
        <dbReference type="EMBL" id="SVC56362.1"/>
    </source>
</evidence>
<organism evidence="1">
    <name type="scientific">marine metagenome</name>
    <dbReference type="NCBI Taxonomy" id="408172"/>
    <lineage>
        <taxon>unclassified sequences</taxon>
        <taxon>metagenomes</taxon>
        <taxon>ecological metagenomes</taxon>
    </lineage>
</organism>
<accession>A0A382N9D8</accession>
<proteinExistence type="predicted"/>
<sequence>MERLMSHRAMIAGVGLIGGSIGMALREQGWHVS</sequence>
<gene>
    <name evidence="1" type="ORF">METZ01_LOCUS309216</name>
</gene>
<protein>
    <recommendedName>
        <fullName evidence="2">Prephenate/arogenate dehydrogenase domain-containing protein</fullName>
    </recommendedName>
</protein>